<dbReference type="Bgee" id="ENSNBRG00000003600">
    <property type="expression patterns" value="Expressed in blood and 8 other cell types or tissues"/>
</dbReference>
<feature type="compositionally biased region" description="Basic and acidic residues" evidence="1">
    <location>
        <begin position="2393"/>
        <end position="2418"/>
    </location>
</feature>
<dbReference type="Ensembl" id="ENSNBRT00000004864.1">
    <property type="protein sequence ID" value="ENSNBRP00000004721.1"/>
    <property type="gene ID" value="ENSNBRG00000003600.1"/>
</dbReference>
<reference evidence="3" key="2">
    <citation type="submission" date="2025-09" db="UniProtKB">
        <authorList>
            <consortium name="Ensembl"/>
        </authorList>
    </citation>
    <scope>IDENTIFICATION</scope>
</reference>
<keyword evidence="4" id="KW-1185">Reference proteome</keyword>
<accession>A0A3Q4G8L5</accession>
<dbReference type="InterPro" id="IPR018200">
    <property type="entry name" value="USP_CS"/>
</dbReference>
<dbReference type="SUPFAM" id="SSF54001">
    <property type="entry name" value="Cysteine proteinases"/>
    <property type="match status" value="1"/>
</dbReference>
<evidence type="ECO:0000313" key="4">
    <source>
        <dbReference type="Proteomes" id="UP000261580"/>
    </source>
</evidence>
<dbReference type="OMA" id="FVAQCMN"/>
<dbReference type="Gene3D" id="3.90.70.10">
    <property type="entry name" value="Cysteine proteinases"/>
    <property type="match status" value="1"/>
</dbReference>
<feature type="compositionally biased region" description="Low complexity" evidence="1">
    <location>
        <begin position="8"/>
        <end position="20"/>
    </location>
</feature>
<evidence type="ECO:0000256" key="1">
    <source>
        <dbReference type="SAM" id="MobiDB-lite"/>
    </source>
</evidence>
<feature type="compositionally biased region" description="Polar residues" evidence="1">
    <location>
        <begin position="2277"/>
        <end position="2286"/>
    </location>
</feature>
<dbReference type="Pfam" id="PF00443">
    <property type="entry name" value="UCH"/>
    <property type="match status" value="1"/>
</dbReference>
<feature type="region of interest" description="Disordered" evidence="1">
    <location>
        <begin position="2241"/>
        <end position="2464"/>
    </location>
</feature>
<dbReference type="InterPro" id="IPR001394">
    <property type="entry name" value="Peptidase_C19_UCH"/>
</dbReference>
<dbReference type="GeneTree" id="ENSGT00940000158659"/>
<dbReference type="InterPro" id="IPR038765">
    <property type="entry name" value="Papain-like_cys_pep_sf"/>
</dbReference>
<evidence type="ECO:0000313" key="3">
    <source>
        <dbReference type="Ensembl" id="ENSNBRP00000004721.1"/>
    </source>
</evidence>
<dbReference type="PROSITE" id="PS00972">
    <property type="entry name" value="USP_1"/>
    <property type="match status" value="1"/>
</dbReference>
<dbReference type="GO" id="GO:0004843">
    <property type="term" value="F:cysteine-type deubiquitinase activity"/>
    <property type="evidence" value="ECO:0007669"/>
    <property type="project" value="InterPro"/>
</dbReference>
<protein>
    <submittedName>
        <fullName evidence="3">Ubiquitin specific peptidase 34</fullName>
    </submittedName>
</protein>
<name>A0A3Q4G8L5_NEOBR</name>
<organism evidence="3 4">
    <name type="scientific">Neolamprologus brichardi</name>
    <name type="common">Fairy cichlid</name>
    <name type="synonym">Lamprologus brichardi</name>
    <dbReference type="NCBI Taxonomy" id="32507"/>
    <lineage>
        <taxon>Eukaryota</taxon>
        <taxon>Metazoa</taxon>
        <taxon>Chordata</taxon>
        <taxon>Craniata</taxon>
        <taxon>Vertebrata</taxon>
        <taxon>Euteleostomi</taxon>
        <taxon>Actinopterygii</taxon>
        <taxon>Neopterygii</taxon>
        <taxon>Teleostei</taxon>
        <taxon>Neoteleostei</taxon>
        <taxon>Acanthomorphata</taxon>
        <taxon>Ovalentaria</taxon>
        <taxon>Cichlomorphae</taxon>
        <taxon>Cichliformes</taxon>
        <taxon>Cichlidae</taxon>
        <taxon>African cichlids</taxon>
        <taxon>Pseudocrenilabrinae</taxon>
        <taxon>Lamprologini</taxon>
        <taxon>Neolamprologus</taxon>
    </lineage>
</organism>
<feature type="domain" description="Peptidase C19 ubiquitin carboxyl-terminal hydrolase" evidence="2">
    <location>
        <begin position="1105"/>
        <end position="1158"/>
    </location>
</feature>
<reference evidence="3" key="1">
    <citation type="submission" date="2025-08" db="UniProtKB">
        <authorList>
            <consortium name="Ensembl"/>
        </authorList>
    </citation>
    <scope>IDENTIFICATION</scope>
</reference>
<feature type="compositionally biased region" description="Low complexity" evidence="1">
    <location>
        <begin position="2349"/>
        <end position="2362"/>
    </location>
</feature>
<evidence type="ECO:0000259" key="2">
    <source>
        <dbReference type="Pfam" id="PF00443"/>
    </source>
</evidence>
<feature type="compositionally biased region" description="Basic and acidic residues" evidence="1">
    <location>
        <begin position="2241"/>
        <end position="2250"/>
    </location>
</feature>
<dbReference type="STRING" id="32507.ENSNBRP00000004721"/>
<feature type="compositionally biased region" description="Acidic residues" evidence="1">
    <location>
        <begin position="710"/>
        <end position="720"/>
    </location>
</feature>
<sequence>MVEDMLSADDVSCSSSQVSAKSEKNMADFDGEESGCEEELVQINSHAELSSHLQQHLPNLASIYHEHLVQGPAVHKHQYSSSHAVTDINLDNVCKKGNTLLWDLVQDEDAIHLSEGLINEAEKLLCSLVCWFTDRQIRMRFIEGCLDNLAHHRSVVVSLRLLPKLFGTFQQFGSSYDTHWITMWAEKELHMMKLFFDNLQHYIQEVREHRHKFALYSHSAEVQVRLQFLTCVFSTLGSPDHFRLSLEQVDILWHCLVEDAECYDDALHWFLNQVRSKDQHAMGMETYKHLFLEKMPQLKPETISMTGLNLFQHLCNLARLATTALDNASSCELCGMDQLWGIALRAQSADISRAAIQYINSYYINAGKTGLEKEQEFIRKCMESLLMASANLEKDAHSSLTSIERGLLMLKTHLEAFRRRFAYHLRQWQIEGTGISSHLKALSDKQSLPLRIVCQPAGLPDKMTIEMYPSDQVADLRAEVTHWYENLQKEQMNHQAQLQEFGQSGRQPGDFPGGLMGPVRMISSGHELTTDYDEKTLHELGFKDMQMVFVSLGAPRRERKGEGIQLPASCLPPPQKEHIPMLLLLQEPHLTTLFDLLEMLACFKPPSPNTEKVQESPESARCEELHLHAENLSRRVWELLMLLPTCPKMLQAFQNISDDTVSQPGLCWKELLRIKSPHKLLYALEIIEALGKPNRRIHRESTGSYSDLYPDSDDSSEDQIENSKNTWSCKFVSSGGLQLLLEIFNSGILEPKDQESWTVWLLDCLACLLKLICQFAVDPADLDLAYHDVFSWSGLSDSQRKRAWPGKSRKSTVDHGKGLHIPRLTEVFLSLVQGTNLIQRLINVAYTYDNLAHRVLKAQSDHRSRHEVTHYSMWLLVSWAHCSSTVKSSLADSDHLHDWLKKLTLLIPEVSLTSTFLPDAQALKPLRVEDYEEEPLLRTGCKEYFWLLCKLIDNIHVKDASQTTLLDLDALARHLADCIRSREILDQQDGTIEDDGLTGLLRLATSVLKHKPPFKFSREGQEFLRDVYNLLFLLPSLVDRAQPKCKSHAARAAAYDLLVETVKGSVENYRLLHNWVMSQHMQGSHAPYKWDYWPHDDVRAECRFVGLTNLGATCYLASTIQQLYMIPEARQAVFTAKYAEDIKHKTTLLELQKMFTYLMVSFDFITSAILLVLPFCLSRICLKLQSLTHSAYMLFYKRVEPEDDNGKDFSFDVSPDLLEWIWHDNMQFLQDKNIFEHTYFGFMWQLCSSIPSTLPDPKAVSLMTAKLSTSFVLETFIHSKEKPTMLQWIELLTKQFNNSQAACEWFLDRMADDNWWPMQILIKCPNQIVRQMFQRLCIHVIQRLRPVHAHLYLQPGMEDGYSQFLLSLQAISIMVHFYMGTKGPENPQVEVLSEEEGEEEDEEEDILSLAEEKYRPAALEKMIALIALLVEQSRSERHLTLSQSDMAALTGGKGFPFLFQHIRDGINIRQTCNLIFSLCRYNNRLAEHIVSMLFTSIAKLTPEAANPFFKLLTMLMEFAGGPPGMPSFASYILQRIWEVIEYNPSQCLDWLAVQTPRNKLAHSWVLQNMENWVERFLLAHNYPRVRTSAAYLLVSLIPSNSFRQMFRSTRSLHLPTRELPLSPDTTVVLHQVYNLLLGLLGRAKLYVDASVHGTTKLVQYFSFMTYCLISKTEKLMFSGYFMDLWNLFQPKLSEPAIATNHNKQALLSFWYNVCVDCPENVRLVVQNPVVTKNIAFNYILADHDDQEVVLFNRGMLPAYYGILRMCCEQSTAFTRQLASHQNIQWAFKNLTPHASQYPGAVEELFNLMQLFVAQRAEMREEEVEDIKQFKKTTISCYLRCLDGRSCWTTLISAFRVLLENDEDRLLVVFNRGLILMTESFNTLHMMYHEATACHVTGDLVELLSIFLSVLKATRPYLQRKDVKQALIQWQERIDFAHKLLTLLNSYSPPELRNACLDVLKELVLLSPHDFLHTLVPFLQHNHCTYHHSNIPMSFGPYLPCRENLKLMGAKNNIRPPRPELNMCLLPSLVESSKGKDEVYDRMLLDYFLSYHKFIHLLCRVAINCEKFTDTLVKLSVLIAYEGLPLHLALFPKLWTELCQSQSVMAKTCVKLLCEDPAFSEYIKCILMDERTFLNNNVAYTFLNCFLHKVQVLSGPSCSNLIGVLVTNLLSERSSLQPELAAHRLELNKTSSLLNADLRALMLLLSVQPSQAIDPAFLPALQELLSCCRACLQQRSTLELEAKDHKCKAEDEGATPVKRRRVSGDDDRAGDGGAQLYAASTSSSTLPPCSDPKPDQQEALTPTSTSDTETRDSSSLIDPGTEQDPPSPDPMPTSSRNLDSSPKEEKMEASSSSSSSFSSSSSSLLQETGEGFVQGEEPELQQHVVPREETDEVGDQREGRRDEAVSTCSEEVKEEKEMSSKTSSSPAPPLSEDAAFPSGLVGEGPDGCGSHSSSSQMFQSVGPPPDTLDMLYRTVEATIAIVTKLSIKGQPSS</sequence>
<dbReference type="Proteomes" id="UP000261580">
    <property type="component" value="Unassembled WGS sequence"/>
</dbReference>
<proteinExistence type="predicted"/>
<feature type="region of interest" description="Disordered" evidence="1">
    <location>
        <begin position="1"/>
        <end position="29"/>
    </location>
</feature>
<feature type="region of interest" description="Disordered" evidence="1">
    <location>
        <begin position="701"/>
        <end position="720"/>
    </location>
</feature>
<dbReference type="GO" id="GO:0016579">
    <property type="term" value="P:protein deubiquitination"/>
    <property type="evidence" value="ECO:0007669"/>
    <property type="project" value="InterPro"/>
</dbReference>